<dbReference type="Proteomes" id="UP001549106">
    <property type="component" value="Unassembled WGS sequence"/>
</dbReference>
<gene>
    <name evidence="3" type="ORF">ABID24_003103</name>
</gene>
<accession>A0ABV2M619</accession>
<evidence type="ECO:0000313" key="3">
    <source>
        <dbReference type="EMBL" id="MET3751841.1"/>
    </source>
</evidence>
<proteinExistence type="predicted"/>
<protein>
    <recommendedName>
        <fullName evidence="2">MobA/VirD2-like nuclease domain-containing protein</fullName>
    </recommendedName>
</protein>
<evidence type="ECO:0000313" key="4">
    <source>
        <dbReference type="Proteomes" id="UP001549106"/>
    </source>
</evidence>
<dbReference type="Pfam" id="PF03432">
    <property type="entry name" value="Relaxase"/>
    <property type="match status" value="1"/>
</dbReference>
<evidence type="ECO:0000256" key="1">
    <source>
        <dbReference type="SAM" id="Coils"/>
    </source>
</evidence>
<sequence length="470" mass="54215">MAYLKIFPIKVTDKKALDYITNPDKTDEKLLVSSFGCSPETADLEFSMTREMAKKNGMDKGDNLAFHLIQSFKPGEVDAETAHRLGQQFADEVLKRKYEYVISTHVDKNHIHNHIIFNAASFVDHHKYVSNKRSYHKLCRISNCICYENGLATSMPTGEKGKSYKENMEYHRGTSWKAKLRVAVDKAIWTSINYEEFLQKMQLAGYEVRQGKHLSFRAPEQKNFTYMKSLGSYYSEENVRIRLAKNRSKAKAPKHLSREARLYINISTYVTTGNREGFERWAKLNNLKEAARTFNYLSENNLLNYEDFQQHISDVDASVKAADLRIAQITSDLSTQKVIQKHCDSYRLCRKVIEDCKSAKNPKEYRSKHLAEYQLHDSLKKELQDLGVTKIPSSNKIQKQIENLESEQAATLREKQELQKKQKTLEIIQQNFTALLDAPEISSDLLPAKREPVSVTENVTESCWKQNCAI</sequence>
<name>A0ABV2M619_9FIRM</name>
<keyword evidence="4" id="KW-1185">Reference proteome</keyword>
<reference evidence="3 4" key="1">
    <citation type="submission" date="2024-06" db="EMBL/GenBank/DDBJ databases">
        <title>Genomic Encyclopedia of Type Strains, Phase IV (KMG-IV): sequencing the most valuable type-strain genomes for metagenomic binning, comparative biology and taxonomic classification.</title>
        <authorList>
            <person name="Goeker M."/>
        </authorList>
    </citation>
    <scope>NUCLEOTIDE SEQUENCE [LARGE SCALE GENOMIC DNA]</scope>
    <source>
        <strain evidence="3 4">DSM 29492</strain>
    </source>
</reference>
<feature type="domain" description="MobA/VirD2-like nuclease" evidence="2">
    <location>
        <begin position="19"/>
        <end position="151"/>
    </location>
</feature>
<evidence type="ECO:0000259" key="2">
    <source>
        <dbReference type="Pfam" id="PF03432"/>
    </source>
</evidence>
<comment type="caution">
    <text evidence="3">The sequence shown here is derived from an EMBL/GenBank/DDBJ whole genome shotgun (WGS) entry which is preliminary data.</text>
</comment>
<feature type="coiled-coil region" evidence="1">
    <location>
        <begin position="394"/>
        <end position="421"/>
    </location>
</feature>
<keyword evidence="1" id="KW-0175">Coiled coil</keyword>
<dbReference type="InterPro" id="IPR005094">
    <property type="entry name" value="Endonuclease_MobA/VirD2"/>
</dbReference>
<dbReference type="EMBL" id="JBEPMJ010000029">
    <property type="protein sequence ID" value="MET3751841.1"/>
    <property type="molecule type" value="Genomic_DNA"/>
</dbReference>
<dbReference type="RefSeq" id="WP_257465349.1">
    <property type="nucleotide sequence ID" value="NZ_JANJZT010000029.1"/>
</dbReference>
<organism evidence="3 4">
    <name type="scientific">Blautia caecimuris</name>
    <dbReference type="NCBI Taxonomy" id="1796615"/>
    <lineage>
        <taxon>Bacteria</taxon>
        <taxon>Bacillati</taxon>
        <taxon>Bacillota</taxon>
        <taxon>Clostridia</taxon>
        <taxon>Lachnospirales</taxon>
        <taxon>Lachnospiraceae</taxon>
        <taxon>Blautia</taxon>
    </lineage>
</organism>